<feature type="transmembrane region" description="Helical" evidence="6">
    <location>
        <begin position="198"/>
        <end position="217"/>
    </location>
</feature>
<evidence type="ECO:0000256" key="6">
    <source>
        <dbReference type="SAM" id="Phobius"/>
    </source>
</evidence>
<evidence type="ECO:0000313" key="9">
    <source>
        <dbReference type="Proteomes" id="UP000182334"/>
    </source>
</evidence>
<dbReference type="GO" id="GO:0008195">
    <property type="term" value="F:phosphatidate phosphatase activity"/>
    <property type="evidence" value="ECO:0007669"/>
    <property type="project" value="TreeGrafter"/>
</dbReference>
<feature type="transmembrane region" description="Helical" evidence="6">
    <location>
        <begin position="60"/>
        <end position="83"/>
    </location>
</feature>
<gene>
    <name evidence="8" type="ORF">SAMEA4029010_CIC11G00000001010</name>
</gene>
<dbReference type="InterPro" id="IPR043216">
    <property type="entry name" value="PAP-like"/>
</dbReference>
<feature type="transmembrane region" description="Helical" evidence="6">
    <location>
        <begin position="12"/>
        <end position="33"/>
    </location>
</feature>
<feature type="transmembrane region" description="Helical" evidence="6">
    <location>
        <begin position="168"/>
        <end position="186"/>
    </location>
</feature>
<dbReference type="AlphaFoldDB" id="A0A1L0DCS9"/>
<name>A0A1L0DCS9_9ASCO</name>
<dbReference type="EMBL" id="LT635759">
    <property type="protein sequence ID" value="SGZ54348.1"/>
    <property type="molecule type" value="Genomic_DNA"/>
</dbReference>
<accession>A0A1L0DCS9</accession>
<dbReference type="CDD" id="cd03390">
    <property type="entry name" value="PAP2_containing_1_like"/>
    <property type="match status" value="1"/>
</dbReference>
<sequence>MTLTTYLRLEKFRRYIPDWLCVGVLFVFFFLVAERSRPFNRQFKLSDPTIQHPFAVVERVSGPMCLILAATVPLVVMTVVTFVKHRNQKDHAWHVLQVSLLGSFLTVCIDGVVTDILKNWVGRPRPDFLARCGPIATTPLDTFVGINVCTAPLGDRALVDGMRSTPSGHLSISFSAFLFLSMWLFGQFQLLRNVSTNPVYWYLFAFTPLLLAFYVALSRVQDYRHHFVDIILGGMLGCTIAVVVYRKFFNSITGPKSHEIVGEEELPMLPI</sequence>
<dbReference type="PANTHER" id="PTHR10165:SF35">
    <property type="entry name" value="RE23632P"/>
    <property type="match status" value="1"/>
</dbReference>
<dbReference type="GO" id="GO:0046839">
    <property type="term" value="P:phospholipid dephosphorylation"/>
    <property type="evidence" value="ECO:0007669"/>
    <property type="project" value="TreeGrafter"/>
</dbReference>
<dbReference type="Pfam" id="PF01569">
    <property type="entry name" value="PAP2"/>
    <property type="match status" value="1"/>
</dbReference>
<evidence type="ECO:0000256" key="3">
    <source>
        <dbReference type="ARBA" id="ARBA00022692"/>
    </source>
</evidence>
<dbReference type="Gene3D" id="1.20.144.10">
    <property type="entry name" value="Phosphatidic acid phosphatase type 2/haloperoxidase"/>
    <property type="match status" value="1"/>
</dbReference>
<keyword evidence="3 6" id="KW-0812">Transmembrane</keyword>
<comment type="subcellular location">
    <subcellularLocation>
        <location evidence="1">Membrane</location>
        <topology evidence="1">Multi-pass membrane protein</topology>
    </subcellularLocation>
</comment>
<dbReference type="SUPFAM" id="SSF48317">
    <property type="entry name" value="Acid phosphatase/Vanadium-dependent haloperoxidase"/>
    <property type="match status" value="1"/>
</dbReference>
<reference evidence="8 9" key="1">
    <citation type="submission" date="2016-10" db="EMBL/GenBank/DDBJ databases">
        <authorList>
            <person name="de Groot N.N."/>
        </authorList>
    </citation>
    <scope>NUCLEOTIDE SEQUENCE [LARGE SCALE GENOMIC DNA]</scope>
    <source>
        <strain evidence="8 9">CBS 141442</strain>
    </source>
</reference>
<dbReference type="GO" id="GO:0016020">
    <property type="term" value="C:membrane"/>
    <property type="evidence" value="ECO:0007669"/>
    <property type="project" value="UniProtKB-SubCell"/>
</dbReference>
<proteinExistence type="inferred from homology"/>
<keyword evidence="5 6" id="KW-0472">Membrane</keyword>
<organism evidence="8 9">
    <name type="scientific">Sungouiella intermedia</name>
    <dbReference type="NCBI Taxonomy" id="45354"/>
    <lineage>
        <taxon>Eukaryota</taxon>
        <taxon>Fungi</taxon>
        <taxon>Dikarya</taxon>
        <taxon>Ascomycota</taxon>
        <taxon>Saccharomycotina</taxon>
        <taxon>Pichiomycetes</taxon>
        <taxon>Metschnikowiaceae</taxon>
        <taxon>Sungouiella</taxon>
    </lineage>
</organism>
<keyword evidence="4 6" id="KW-1133">Transmembrane helix</keyword>
<protein>
    <submittedName>
        <fullName evidence="8">CIC11C00000001010</fullName>
    </submittedName>
</protein>
<evidence type="ECO:0000313" key="8">
    <source>
        <dbReference type="EMBL" id="SGZ54348.1"/>
    </source>
</evidence>
<dbReference type="SMART" id="SM00014">
    <property type="entry name" value="acidPPc"/>
    <property type="match status" value="1"/>
</dbReference>
<evidence type="ECO:0000256" key="2">
    <source>
        <dbReference type="ARBA" id="ARBA00008816"/>
    </source>
</evidence>
<evidence type="ECO:0000256" key="4">
    <source>
        <dbReference type="ARBA" id="ARBA00022989"/>
    </source>
</evidence>
<feature type="transmembrane region" description="Helical" evidence="6">
    <location>
        <begin position="95"/>
        <end position="117"/>
    </location>
</feature>
<dbReference type="GO" id="GO:0006644">
    <property type="term" value="P:phospholipid metabolic process"/>
    <property type="evidence" value="ECO:0007669"/>
    <property type="project" value="InterPro"/>
</dbReference>
<dbReference type="InterPro" id="IPR036938">
    <property type="entry name" value="PAP2/HPO_sf"/>
</dbReference>
<dbReference type="PANTHER" id="PTHR10165">
    <property type="entry name" value="LIPID PHOSPHATE PHOSPHATASE"/>
    <property type="match status" value="1"/>
</dbReference>
<keyword evidence="9" id="KW-1185">Reference proteome</keyword>
<feature type="domain" description="Phosphatidic acid phosphatase type 2/haloperoxidase" evidence="7">
    <location>
        <begin position="96"/>
        <end position="245"/>
    </location>
</feature>
<evidence type="ECO:0000256" key="1">
    <source>
        <dbReference type="ARBA" id="ARBA00004141"/>
    </source>
</evidence>
<dbReference type="Proteomes" id="UP000182334">
    <property type="component" value="Chromosome IV"/>
</dbReference>
<dbReference type="InterPro" id="IPR000326">
    <property type="entry name" value="PAP2/HPO"/>
</dbReference>
<evidence type="ECO:0000259" key="7">
    <source>
        <dbReference type="SMART" id="SM00014"/>
    </source>
</evidence>
<evidence type="ECO:0000256" key="5">
    <source>
        <dbReference type="ARBA" id="ARBA00023136"/>
    </source>
</evidence>
<dbReference type="STRING" id="45354.A0A1L0DCS9"/>
<dbReference type="OrthoDB" id="10030083at2759"/>
<comment type="similarity">
    <text evidence="2">Belongs to the PA-phosphatase related phosphoesterase family.</text>
</comment>
<feature type="transmembrane region" description="Helical" evidence="6">
    <location>
        <begin position="223"/>
        <end position="245"/>
    </location>
</feature>